<name>A0A0B8NV44_9VIBR</name>
<gene>
    <name evidence="1" type="ORF">JCM19231_5267</name>
</gene>
<dbReference type="PANTHER" id="PTHR37526">
    <property type="entry name" value="PROTEIN TUSB"/>
    <property type="match status" value="1"/>
</dbReference>
<keyword evidence="2" id="KW-1185">Reference proteome</keyword>
<proteinExistence type="predicted"/>
<comment type="caution">
    <text evidence="1">The sequence shown here is derived from an EMBL/GenBank/DDBJ whole genome shotgun (WGS) entry which is preliminary data.</text>
</comment>
<evidence type="ECO:0000313" key="2">
    <source>
        <dbReference type="Proteomes" id="UP000031671"/>
    </source>
</evidence>
<reference evidence="1 2" key="2">
    <citation type="submission" date="2015-01" db="EMBL/GenBank/DDBJ databases">
        <authorList>
            <consortium name="NBRP consortium"/>
            <person name="Sawabe T."/>
            <person name="Meirelles P."/>
            <person name="Feng G."/>
            <person name="Sayaka M."/>
            <person name="Hattori M."/>
            <person name="Ohkuma M."/>
        </authorList>
    </citation>
    <scope>NUCLEOTIDE SEQUENCE [LARGE SCALE GENOMIC DNA]</scope>
    <source>
        <strain evidence="2">JCM 19231</strain>
    </source>
</reference>
<dbReference type="InterPro" id="IPR007215">
    <property type="entry name" value="Sulphur_relay_TusB/DsrH"/>
</dbReference>
<dbReference type="PANTHER" id="PTHR37526:SF1">
    <property type="entry name" value="PROTEIN TUSB"/>
    <property type="match status" value="1"/>
</dbReference>
<dbReference type="EMBL" id="BBRZ01000024">
    <property type="protein sequence ID" value="GAM56172.1"/>
    <property type="molecule type" value="Genomic_DNA"/>
</dbReference>
<evidence type="ECO:0000313" key="1">
    <source>
        <dbReference type="EMBL" id="GAM56172.1"/>
    </source>
</evidence>
<dbReference type="GO" id="GO:1990228">
    <property type="term" value="C:sulfurtransferase complex"/>
    <property type="evidence" value="ECO:0007669"/>
    <property type="project" value="TreeGrafter"/>
</dbReference>
<dbReference type="Gene3D" id="3.40.1260.10">
    <property type="entry name" value="DsrEFH-like"/>
    <property type="match status" value="1"/>
</dbReference>
<dbReference type="Proteomes" id="UP000031671">
    <property type="component" value="Unassembled WGS sequence"/>
</dbReference>
<dbReference type="SUPFAM" id="SSF75169">
    <property type="entry name" value="DsrEFH-like"/>
    <property type="match status" value="1"/>
</dbReference>
<sequence>MLHIISNLESLKQATEYASSKDEFLLVQDAVYAVNPKHFAHSKLNAHNSYALSADVEARGLSEKAGSAIELVDFAGFVDLTAEHSKSITW</sequence>
<reference evidence="1 2" key="1">
    <citation type="submission" date="2015-01" db="EMBL/GenBank/DDBJ databases">
        <title>Vibrio sp. C1 JCM 19231 whole genome shotgun sequence.</title>
        <authorList>
            <person name="Sawabe T."/>
            <person name="Meirelles P."/>
            <person name="Feng G."/>
            <person name="Sayaka M."/>
            <person name="Hattori M."/>
            <person name="Ohkuma M."/>
        </authorList>
    </citation>
    <scope>NUCLEOTIDE SEQUENCE [LARGE SCALE GENOMIC DNA]</scope>
    <source>
        <strain evidence="2">JCM 19231</strain>
    </source>
</reference>
<dbReference type="AlphaFoldDB" id="A0A0B8NV44"/>
<dbReference type="InterPro" id="IPR027396">
    <property type="entry name" value="DsrEFH-like"/>
</dbReference>
<dbReference type="GO" id="GO:0002143">
    <property type="term" value="P:tRNA wobble position uridine thiolation"/>
    <property type="evidence" value="ECO:0007669"/>
    <property type="project" value="InterPro"/>
</dbReference>
<organism evidence="1 2">
    <name type="scientific">Vibrio ishigakensis</name>
    <dbReference type="NCBI Taxonomy" id="1481914"/>
    <lineage>
        <taxon>Bacteria</taxon>
        <taxon>Pseudomonadati</taxon>
        <taxon>Pseudomonadota</taxon>
        <taxon>Gammaproteobacteria</taxon>
        <taxon>Vibrionales</taxon>
        <taxon>Vibrionaceae</taxon>
        <taxon>Vibrio</taxon>
    </lineage>
</organism>
<dbReference type="RefSeq" id="WP_261834576.1">
    <property type="nucleotide sequence ID" value="NZ_AP024881.1"/>
</dbReference>
<accession>A0A0B8NV44</accession>
<dbReference type="Pfam" id="PF04077">
    <property type="entry name" value="DsrH"/>
    <property type="match status" value="1"/>
</dbReference>
<protein>
    <submittedName>
        <fullName evidence="1">tRNA 5-methylaminomethyl-2-thiouridine synthase tusB</fullName>
    </submittedName>
</protein>
<dbReference type="NCBIfam" id="TIGR03011">
    <property type="entry name" value="sulf_tusB_dsrH"/>
    <property type="match status" value="1"/>
</dbReference>